<dbReference type="Proteomes" id="UP001317822">
    <property type="component" value="Chromosome"/>
</dbReference>
<dbReference type="RefSeq" id="WP_281781118.1">
    <property type="nucleotide sequence ID" value="NZ_AP027041.1"/>
</dbReference>
<proteinExistence type="predicted"/>
<evidence type="ECO:0000313" key="3">
    <source>
        <dbReference type="Proteomes" id="UP001317822"/>
    </source>
</evidence>
<keyword evidence="3" id="KW-1185">Reference proteome</keyword>
<protein>
    <recommendedName>
        <fullName evidence="4">DUF2007 domain-containing protein</fullName>
    </recommendedName>
</protein>
<dbReference type="EMBL" id="AP027041">
    <property type="protein sequence ID" value="BDU15643.1"/>
    <property type="molecule type" value="Genomic_DNA"/>
</dbReference>
<keyword evidence="1" id="KW-1133">Transmembrane helix</keyword>
<evidence type="ECO:0008006" key="4">
    <source>
        <dbReference type="Google" id="ProtNLM"/>
    </source>
</evidence>
<keyword evidence="1" id="KW-0812">Transmembrane</keyword>
<reference evidence="2 3" key="1">
    <citation type="journal article" date="2023" name="Int. J. Syst. Evol. Microbiol.">
        <title>Physiological and genomic analyses of cobalamin (vitamin B12)-auxotrophy of Lysobacter auxotrophicus sp. nov., a methionine-auxotrophic chitinolytic bacterium isolated from chitin-treated soil.</title>
        <authorList>
            <person name="Saito A."/>
            <person name="Dohra H."/>
            <person name="Hamada M."/>
            <person name="Moriuchi R."/>
            <person name="Kotsuchibashi Y."/>
            <person name="Mori K."/>
        </authorList>
    </citation>
    <scope>NUCLEOTIDE SEQUENCE [LARGE SCALE GENOMIC DNA]</scope>
    <source>
        <strain evidence="2 3">5-21a</strain>
    </source>
</reference>
<keyword evidence="1" id="KW-0472">Membrane</keyword>
<sequence>MEFIMRFHDKGDLSATRALLRSKGIPTHVAPGGGRSPSFWALFCCINEQADDARRVLHDSSHEPTLQVDAEAFEAMLDHPDTSLLTRYATMVAIVVFVLFALLMALLSMQLR</sequence>
<accession>A0ABN6UJ80</accession>
<feature type="transmembrane region" description="Helical" evidence="1">
    <location>
        <begin position="88"/>
        <end position="107"/>
    </location>
</feature>
<gene>
    <name evidence="2" type="ORF">LA521A_08440</name>
</gene>
<evidence type="ECO:0000256" key="1">
    <source>
        <dbReference type="SAM" id="Phobius"/>
    </source>
</evidence>
<organism evidence="2 3">
    <name type="scientific">Lysobacter auxotrophicus</name>
    <dbReference type="NCBI Taxonomy" id="2992573"/>
    <lineage>
        <taxon>Bacteria</taxon>
        <taxon>Pseudomonadati</taxon>
        <taxon>Pseudomonadota</taxon>
        <taxon>Gammaproteobacteria</taxon>
        <taxon>Lysobacterales</taxon>
        <taxon>Lysobacteraceae</taxon>
        <taxon>Lysobacter</taxon>
    </lineage>
</organism>
<evidence type="ECO:0000313" key="2">
    <source>
        <dbReference type="EMBL" id="BDU15643.1"/>
    </source>
</evidence>
<name>A0ABN6UJ80_9GAMM</name>